<gene>
    <name evidence="1" type="ORF">SAMN05216232_0356</name>
</gene>
<comment type="caution">
    <text evidence="1">The sequence shown here is derived from an EMBL/GenBank/DDBJ whole genome shotgun (WGS) entry which is preliminary data.</text>
</comment>
<evidence type="ECO:0000313" key="2">
    <source>
        <dbReference type="Proteomes" id="UP000198733"/>
    </source>
</evidence>
<keyword evidence="2" id="KW-1185">Reference proteome</keyword>
<protein>
    <recommendedName>
        <fullName evidence="3">Transglutaminase-like domain-containing protein</fullName>
    </recommendedName>
</protein>
<organism evidence="1 2">
    <name type="scientific">Virgibacillus subterraneus</name>
    <dbReference type="NCBI Taxonomy" id="621109"/>
    <lineage>
        <taxon>Bacteria</taxon>
        <taxon>Bacillati</taxon>
        <taxon>Bacillota</taxon>
        <taxon>Bacilli</taxon>
        <taxon>Bacillales</taxon>
        <taxon>Bacillaceae</taxon>
        <taxon>Virgibacillus</taxon>
    </lineage>
</organism>
<dbReference type="RefSeq" id="WP_092501779.1">
    <property type="nucleotide sequence ID" value="NZ_FOEH01000001.1"/>
</dbReference>
<evidence type="ECO:0008006" key="3">
    <source>
        <dbReference type="Google" id="ProtNLM"/>
    </source>
</evidence>
<reference evidence="1 2" key="1">
    <citation type="submission" date="2016-10" db="EMBL/GenBank/DDBJ databases">
        <authorList>
            <person name="Varghese N."/>
            <person name="Submissions S."/>
        </authorList>
    </citation>
    <scope>NUCLEOTIDE SEQUENCE [LARGE SCALE GENOMIC DNA]</scope>
    <source>
        <strain evidence="1 2">CGMCC 1.7734</strain>
    </source>
</reference>
<proteinExistence type="predicted"/>
<name>A0A1H8ZAP5_9BACI</name>
<accession>A0A1H8ZAP5</accession>
<evidence type="ECO:0000313" key="1">
    <source>
        <dbReference type="EMBL" id="SEP61494.1"/>
    </source>
</evidence>
<dbReference type="Proteomes" id="UP000198733">
    <property type="component" value="Unassembled WGS sequence"/>
</dbReference>
<dbReference type="EMBL" id="FOEH01000001">
    <property type="protein sequence ID" value="SEP61494.1"/>
    <property type="molecule type" value="Genomic_DNA"/>
</dbReference>
<sequence length="275" mass="31442">MASLRKLKEIERDFSKKHIDISKVGFYDSVAFMREEHSNPSYLNNYAKYIHLKKYDSTYLSMVREKVPFIANLLFKELKKDGRLGACVDMSAILSRILEEEGIWNHMVFGSLSIDYPPESQLKGGHFWCVDYTKGATAAHAWLVVPPYQIVDLTIKLQPYSEGQNQYLPDILLSEDVKPYTPVAKDLINPKIIYDLQREGIKDVINHTLPQFKAFNSIFPAVSTVYSYSSLHYIPTSVSAPDAPFEQAVNLKLNGRYGYNIYVDIIKPALKEQGF</sequence>